<evidence type="ECO:0000256" key="11">
    <source>
        <dbReference type="ARBA" id="ARBA00048300"/>
    </source>
</evidence>
<keyword evidence="4" id="KW-0479">Metal-binding</keyword>
<comment type="catalytic activity">
    <reaction evidence="11 12">
        <text>tRNA(Ala) + L-alanine + ATP = L-alanyl-tRNA(Ala) + AMP + diphosphate</text>
        <dbReference type="Rhea" id="RHEA:12540"/>
        <dbReference type="Rhea" id="RHEA-COMP:9657"/>
        <dbReference type="Rhea" id="RHEA-COMP:9923"/>
        <dbReference type="ChEBI" id="CHEBI:30616"/>
        <dbReference type="ChEBI" id="CHEBI:33019"/>
        <dbReference type="ChEBI" id="CHEBI:57972"/>
        <dbReference type="ChEBI" id="CHEBI:78442"/>
        <dbReference type="ChEBI" id="CHEBI:78497"/>
        <dbReference type="ChEBI" id="CHEBI:456215"/>
        <dbReference type="EC" id="6.1.1.7"/>
    </reaction>
</comment>
<evidence type="ECO:0000256" key="9">
    <source>
        <dbReference type="ARBA" id="ARBA00022917"/>
    </source>
</evidence>
<comment type="caution">
    <text evidence="12">Lacks conserved residue(s) required for the propagation of feature annotation.</text>
</comment>
<dbReference type="PANTHER" id="PTHR11777">
    <property type="entry name" value="ALANYL-TRNA SYNTHETASE"/>
    <property type="match status" value="1"/>
</dbReference>
<evidence type="ECO:0000256" key="12">
    <source>
        <dbReference type="HAMAP-Rule" id="MF_03133"/>
    </source>
</evidence>
<comment type="function">
    <text evidence="12">Catalyzes the attachment of alanine to tRNA(Ala) in a two-step reaction: alanine is first activated by ATP to form Ala-AMP and then transferred to the acceptor end of tRNA(Ala). Also edits incorrectly charged tRNA(Ala) via its editing domain.</text>
</comment>
<dbReference type="InterPro" id="IPR023033">
    <property type="entry name" value="Ala_tRNA_ligase_euk/bac"/>
</dbReference>
<feature type="domain" description="Alanyl-transfer RNA synthetases family profile" evidence="13">
    <location>
        <begin position="8"/>
        <end position="774"/>
    </location>
</feature>
<dbReference type="FunFam" id="3.30.980.10:FF:000004">
    <property type="entry name" value="Alanine--tRNA ligase, cytoplasmic"/>
    <property type="match status" value="1"/>
</dbReference>
<evidence type="ECO:0000256" key="5">
    <source>
        <dbReference type="ARBA" id="ARBA00022741"/>
    </source>
</evidence>
<evidence type="ECO:0000256" key="3">
    <source>
        <dbReference type="ARBA" id="ARBA00022598"/>
    </source>
</evidence>
<dbReference type="PROSITE" id="PS50860">
    <property type="entry name" value="AA_TRNA_LIGASE_II_ALA"/>
    <property type="match status" value="1"/>
</dbReference>
<evidence type="ECO:0000256" key="7">
    <source>
        <dbReference type="ARBA" id="ARBA00022840"/>
    </source>
</evidence>
<dbReference type="Pfam" id="PF26023">
    <property type="entry name" value="ALA1"/>
    <property type="match status" value="1"/>
</dbReference>
<keyword evidence="12" id="KW-0963">Cytoplasm</keyword>
<dbReference type="InterPro" id="IPR050058">
    <property type="entry name" value="Ala-tRNA_ligase"/>
</dbReference>
<keyword evidence="3 12" id="KW-0436">Ligase</keyword>
<dbReference type="FunFam" id="3.30.930.10:FF:000011">
    <property type="entry name" value="Alanine--tRNA ligase, cytoplasmic"/>
    <property type="match status" value="1"/>
</dbReference>
<dbReference type="InterPro" id="IPR045864">
    <property type="entry name" value="aa-tRNA-synth_II/BPL/LPL"/>
</dbReference>
<dbReference type="GO" id="GO:0000049">
    <property type="term" value="F:tRNA binding"/>
    <property type="evidence" value="ECO:0007669"/>
    <property type="project" value="UniProtKB-KW"/>
</dbReference>
<keyword evidence="6" id="KW-0862">Zinc</keyword>
<evidence type="ECO:0000313" key="15">
    <source>
        <dbReference type="Proteomes" id="UP000663843"/>
    </source>
</evidence>
<dbReference type="GO" id="GO:0005739">
    <property type="term" value="C:mitochondrion"/>
    <property type="evidence" value="ECO:0007669"/>
    <property type="project" value="UniProtKB-SubCell"/>
</dbReference>
<evidence type="ECO:0000256" key="8">
    <source>
        <dbReference type="ARBA" id="ARBA00022884"/>
    </source>
</evidence>
<comment type="subcellular location">
    <subcellularLocation>
        <location evidence="12">Mitochondrion</location>
    </subcellularLocation>
    <subcellularLocation>
        <location evidence="12">Cytoplasm</location>
    </subcellularLocation>
</comment>
<proteinExistence type="inferred from homology"/>
<dbReference type="PANTHER" id="PTHR11777:SF9">
    <property type="entry name" value="ALANINE--TRNA LIGASE, CYTOPLASMIC"/>
    <property type="match status" value="1"/>
</dbReference>
<dbReference type="CDD" id="cd00673">
    <property type="entry name" value="AlaRS_core"/>
    <property type="match status" value="1"/>
</dbReference>
<dbReference type="InterPro" id="IPR018164">
    <property type="entry name" value="Ala-tRNA-synth_IIc_N"/>
</dbReference>
<name>A0A8H3DP08_9AGAM</name>
<dbReference type="InterPro" id="IPR002318">
    <property type="entry name" value="Ala-tRNA-lgiase_IIc"/>
</dbReference>
<comment type="similarity">
    <text evidence="1 12">Belongs to the class-II aminoacyl-tRNA synthetase family.</text>
</comment>
<evidence type="ECO:0000256" key="2">
    <source>
        <dbReference type="ARBA" id="ARBA00022555"/>
    </source>
</evidence>
<dbReference type="EC" id="6.1.1.7" evidence="12"/>
<dbReference type="GO" id="GO:0002161">
    <property type="term" value="F:aminoacyl-tRNA deacylase activity"/>
    <property type="evidence" value="ECO:0007669"/>
    <property type="project" value="TreeGrafter"/>
</dbReference>
<dbReference type="Pfam" id="PF02272">
    <property type="entry name" value="DHHA1"/>
    <property type="match status" value="1"/>
</dbReference>
<dbReference type="InterPro" id="IPR003156">
    <property type="entry name" value="DHHA1_dom"/>
</dbReference>
<keyword evidence="7 12" id="KW-0067">ATP-binding</keyword>
<dbReference type="InterPro" id="IPR018163">
    <property type="entry name" value="Thr/Ala-tRNA-synth_IIc_edit"/>
</dbReference>
<dbReference type="Proteomes" id="UP000663843">
    <property type="component" value="Unassembled WGS sequence"/>
</dbReference>
<evidence type="ECO:0000259" key="13">
    <source>
        <dbReference type="PROSITE" id="PS50860"/>
    </source>
</evidence>
<keyword evidence="9 12" id="KW-0648">Protein biosynthesis</keyword>
<dbReference type="GO" id="GO:0005524">
    <property type="term" value="F:ATP binding"/>
    <property type="evidence" value="ECO:0007669"/>
    <property type="project" value="UniProtKB-UniRule"/>
</dbReference>
<dbReference type="SMART" id="SM00863">
    <property type="entry name" value="tRNA_SAD"/>
    <property type="match status" value="1"/>
</dbReference>
<dbReference type="InterPro" id="IPR018162">
    <property type="entry name" value="Ala-tRNA-ligase_IIc_anticod-bd"/>
</dbReference>
<comment type="domain">
    <text evidence="12">Consists of three domains; the N-terminal catalytic domain, the editing domain and the C-terminal C-Ala domain. The editing domain removes incorrectly charged amino acids, while the C-Ala domain, along with tRNA(Ala), serves as a bridge to cooperatively bring together the editing and aminoacylation centers thus stimulating deacylation of misacylated tRNAs.</text>
</comment>
<comment type="subunit">
    <text evidence="12">Monomer.</text>
</comment>
<gene>
    <name evidence="12" type="primary">ALA1</name>
    <name evidence="14" type="ORF">RDB_LOCUS187200</name>
</gene>
<dbReference type="InterPro" id="IPR012947">
    <property type="entry name" value="tRNA_SAD"/>
</dbReference>
<evidence type="ECO:0000256" key="1">
    <source>
        <dbReference type="ARBA" id="ARBA00008226"/>
    </source>
</evidence>
<evidence type="ECO:0000256" key="4">
    <source>
        <dbReference type="ARBA" id="ARBA00022723"/>
    </source>
</evidence>
<dbReference type="InterPro" id="IPR018165">
    <property type="entry name" value="Ala-tRNA-synth_IIc_core"/>
</dbReference>
<keyword evidence="8 12" id="KW-0694">RNA-binding</keyword>
<dbReference type="Gene3D" id="3.30.980.10">
    <property type="entry name" value="Threonyl-trna Synthetase, Chain A, domain 2"/>
    <property type="match status" value="1"/>
</dbReference>
<dbReference type="Pfam" id="PF07973">
    <property type="entry name" value="tRNA_SAD"/>
    <property type="match status" value="1"/>
</dbReference>
<protein>
    <recommendedName>
        <fullName evidence="12">Alanine--tRNA ligase</fullName>
        <ecNumber evidence="12">6.1.1.7</ecNumber>
    </recommendedName>
    <alternativeName>
        <fullName evidence="12">Alanyl-tRNA synthetase</fullName>
        <shortName evidence="12">AlaRS</shortName>
    </alternativeName>
</protein>
<dbReference type="PRINTS" id="PR00980">
    <property type="entry name" value="TRNASYNTHALA"/>
</dbReference>
<dbReference type="GO" id="GO:0008270">
    <property type="term" value="F:zinc ion binding"/>
    <property type="evidence" value="ECO:0007669"/>
    <property type="project" value="UniProtKB-UniRule"/>
</dbReference>
<dbReference type="Gene3D" id="3.30.930.10">
    <property type="entry name" value="Bira Bifunctional Protein, Domain 2"/>
    <property type="match status" value="2"/>
</dbReference>
<dbReference type="GO" id="GO:0070143">
    <property type="term" value="P:mitochondrial alanyl-tRNA aminoacylation"/>
    <property type="evidence" value="ECO:0007669"/>
    <property type="project" value="UniProtKB-UniRule"/>
</dbReference>
<evidence type="ECO:0000256" key="6">
    <source>
        <dbReference type="ARBA" id="ARBA00022833"/>
    </source>
</evidence>
<comment type="caution">
    <text evidence="14">The sequence shown here is derived from an EMBL/GenBank/DDBJ whole genome shotgun (WGS) entry which is preliminary data.</text>
</comment>
<dbReference type="Pfam" id="PF01411">
    <property type="entry name" value="tRNA-synt_2c"/>
    <property type="match status" value="2"/>
</dbReference>
<dbReference type="InterPro" id="IPR059090">
    <property type="entry name" value="ALA1_helical"/>
</dbReference>
<sequence length="959" mass="105673">MTSNVGEWPAQRVRKEFIDFFEARGHKFWPSSSTIPYDDPTLLFANAGMNQYKAIFLGTVDPNSELSKLKRAVNSQKCIRAGGKHNDLDDVGKDTYHHTFFEMLGNWSFGEYFKKEAIAWAWELLTEVYKLPKDRLYVTYFEGDAKQGLEPDTEARDIWRSVGVPDDHILTGNAKDNFWEMGATGPCGPCSEIHYDRIGGRNAAHLVNQDDPDVLEIWNNVFIQFNREDSGALRSLPAKHVDTGMGFERLVSVCQDVRSNYDTDVFSPIFARIQELTGARPYTGKLGLVNQDDPDVLEIWNNVFIQFNREDSGALRSLPAKHVDTGMGFERLVSVCQDARSNYDTDVFSPIFARIQELTGARPYTGKLGAEDVDGIDTAYRVVADHVRTLTFALSDGGVPNNVGRGYILRRILRRGARYVRKKFGVPIGTFFGQLVPAVVEQLGDFFPEITKKVDDIKEILNEEEESFSRTLDRGEKLFENYAQAALSSGSKELNGRDVWRLYDTYGFPVDLTRLMAEELGLGVSDAEFEAAQAASKEASKGGKKVVGEVVKLDVHDLGALEKREDVPKTDDSAKYLTGNVDAQIKAIYHPTKKFITSLSSESSESFGILLDKTCISVAGHSETTTRRLTSSIGSLVAPTKLRFDFSHKQQVTLPELADIEKSNNGWVARNEKVNSADVGLQNGYQVNGLRAVFGEAYPDPVRVVAIGGTVEDIMSDPKNEKWRGASVEFCGGTHVNKTGDIKSIVITEESGIAKGIRRIIAVTGHEAADVTRVADSLQTRLDALERNPADAELRQLSVELDKADISVLRKAELKDKFVKVRKAFDDKIKAKANAASKAKYFRENPSAPGYFVDLPDVEGNAKVLQTLVGEARKLNKAAYFFSADPSGGKVTHVNFIPKAMVTKEFDARVWATKISGVLGGKGGGKDDSAQGVGTNVGKIAEAVKVAEETFVAATGKAA</sequence>
<keyword evidence="5 12" id="KW-0547">Nucleotide-binding</keyword>
<reference evidence="14" key="1">
    <citation type="submission" date="2021-01" db="EMBL/GenBank/DDBJ databases">
        <authorList>
            <person name="Kaushik A."/>
        </authorList>
    </citation>
    <scope>NUCLEOTIDE SEQUENCE</scope>
    <source>
        <strain evidence="14">AG2-2IIIB</strain>
    </source>
</reference>
<keyword evidence="10 12" id="KW-0030">Aminoacyl-tRNA synthetase</keyword>
<dbReference type="SUPFAM" id="SSF55186">
    <property type="entry name" value="ThrRS/AlaRS common domain"/>
    <property type="match status" value="1"/>
</dbReference>
<keyword evidence="12" id="KW-0496">Mitochondrion</keyword>
<organism evidence="14 15">
    <name type="scientific">Rhizoctonia solani</name>
    <dbReference type="NCBI Taxonomy" id="456999"/>
    <lineage>
        <taxon>Eukaryota</taxon>
        <taxon>Fungi</taxon>
        <taxon>Dikarya</taxon>
        <taxon>Basidiomycota</taxon>
        <taxon>Agaricomycotina</taxon>
        <taxon>Agaricomycetes</taxon>
        <taxon>Cantharellales</taxon>
        <taxon>Ceratobasidiaceae</taxon>
        <taxon>Rhizoctonia</taxon>
    </lineage>
</organism>
<dbReference type="GO" id="GO:0004813">
    <property type="term" value="F:alanine-tRNA ligase activity"/>
    <property type="evidence" value="ECO:0007669"/>
    <property type="project" value="UniProtKB-UniRule"/>
</dbReference>
<keyword evidence="2 12" id="KW-0820">tRNA-binding</keyword>
<dbReference type="SUPFAM" id="SSF55681">
    <property type="entry name" value="Class II aaRS and biotin synthetases"/>
    <property type="match status" value="2"/>
</dbReference>
<dbReference type="AlphaFoldDB" id="A0A8H3DP08"/>
<dbReference type="FunFam" id="3.10.310.40:FF:000001">
    <property type="entry name" value="Alanine--tRNA ligase"/>
    <property type="match status" value="1"/>
</dbReference>
<dbReference type="Gene3D" id="3.10.310.40">
    <property type="match status" value="1"/>
</dbReference>
<evidence type="ECO:0000256" key="10">
    <source>
        <dbReference type="ARBA" id="ARBA00023146"/>
    </source>
</evidence>
<dbReference type="SUPFAM" id="SSF101353">
    <property type="entry name" value="Putative anticodon-binding domain of alanyl-tRNA synthetase (AlaRS)"/>
    <property type="match status" value="1"/>
</dbReference>
<accession>A0A8H3DP08</accession>
<evidence type="ECO:0000313" key="14">
    <source>
        <dbReference type="EMBL" id="CAE6536419.1"/>
    </source>
</evidence>
<dbReference type="EMBL" id="CAJMWT010008991">
    <property type="protein sequence ID" value="CAE6536419.1"/>
    <property type="molecule type" value="Genomic_DNA"/>
</dbReference>
<dbReference type="HAMAP" id="MF_00036_B">
    <property type="entry name" value="Ala_tRNA_synth_B"/>
    <property type="match status" value="1"/>
</dbReference>